<reference evidence="2 3" key="1">
    <citation type="submission" date="2018-04" db="EMBL/GenBank/DDBJ databases">
        <authorList>
            <person name="Zhang X."/>
            <person name="Yuan J."/>
            <person name="Li F."/>
            <person name="Xiang J."/>
        </authorList>
    </citation>
    <scope>NUCLEOTIDE SEQUENCE [LARGE SCALE GENOMIC DNA]</scope>
    <source>
        <tissue evidence="2">Muscle</tissue>
    </source>
</reference>
<feature type="transmembrane region" description="Helical" evidence="1">
    <location>
        <begin position="46"/>
        <end position="68"/>
    </location>
</feature>
<evidence type="ECO:0000313" key="2">
    <source>
        <dbReference type="EMBL" id="ROT67251.1"/>
    </source>
</evidence>
<proteinExistence type="predicted"/>
<keyword evidence="1" id="KW-0812">Transmembrane</keyword>
<dbReference type="PANTHER" id="PTHR11161">
    <property type="entry name" value="O-ACYLTRANSFERASE"/>
    <property type="match status" value="1"/>
</dbReference>
<sequence>MGDWMVQFFLPNCLYISPPSLLLSFPGLIDEFLSHPSWQPLSRLTYPLYLVAVVVQLMFIGSVELPLYSNHTSLIIETTGYLFIGGMIALWLSLAVEVPISGLERMLIRRQDKTKEAPKRE</sequence>
<name>A0A423SSS7_PENVA</name>
<dbReference type="InterPro" id="IPR052728">
    <property type="entry name" value="O2_lipid_transport_reg"/>
</dbReference>
<comment type="caution">
    <text evidence="2">The sequence shown here is derived from an EMBL/GenBank/DDBJ whole genome shotgun (WGS) entry which is preliminary data.</text>
</comment>
<keyword evidence="1" id="KW-1133">Transmembrane helix</keyword>
<organism evidence="2 3">
    <name type="scientific">Penaeus vannamei</name>
    <name type="common">Whiteleg shrimp</name>
    <name type="synonym">Litopenaeus vannamei</name>
    <dbReference type="NCBI Taxonomy" id="6689"/>
    <lineage>
        <taxon>Eukaryota</taxon>
        <taxon>Metazoa</taxon>
        <taxon>Ecdysozoa</taxon>
        <taxon>Arthropoda</taxon>
        <taxon>Crustacea</taxon>
        <taxon>Multicrustacea</taxon>
        <taxon>Malacostraca</taxon>
        <taxon>Eumalacostraca</taxon>
        <taxon>Eucarida</taxon>
        <taxon>Decapoda</taxon>
        <taxon>Dendrobranchiata</taxon>
        <taxon>Penaeoidea</taxon>
        <taxon>Penaeidae</taxon>
        <taxon>Penaeus</taxon>
    </lineage>
</organism>
<gene>
    <name evidence="2" type="ORF">C7M84_014690</name>
</gene>
<dbReference type="EMBL" id="QCYY01002829">
    <property type="protein sequence ID" value="ROT67251.1"/>
    <property type="molecule type" value="Genomic_DNA"/>
</dbReference>
<keyword evidence="3" id="KW-1185">Reference proteome</keyword>
<evidence type="ECO:0000313" key="3">
    <source>
        <dbReference type="Proteomes" id="UP000283509"/>
    </source>
</evidence>
<feature type="transmembrane region" description="Helical" evidence="1">
    <location>
        <begin position="80"/>
        <end position="100"/>
    </location>
</feature>
<keyword evidence="1" id="KW-0472">Membrane</keyword>
<feature type="transmembrane region" description="Helical" evidence="1">
    <location>
        <begin position="6"/>
        <end position="25"/>
    </location>
</feature>
<evidence type="ECO:0000256" key="1">
    <source>
        <dbReference type="SAM" id="Phobius"/>
    </source>
</evidence>
<dbReference type="PANTHER" id="PTHR11161:SF0">
    <property type="entry name" value="O-ACYLTRANSFERASE LIKE PROTEIN"/>
    <property type="match status" value="1"/>
</dbReference>
<dbReference type="OrthoDB" id="10006435at2759"/>
<dbReference type="AlphaFoldDB" id="A0A423SSS7"/>
<dbReference type="Proteomes" id="UP000283509">
    <property type="component" value="Unassembled WGS sequence"/>
</dbReference>
<protein>
    <submittedName>
        <fullName evidence="2">Uncharacterized protein</fullName>
    </submittedName>
</protein>
<accession>A0A423SSS7</accession>
<reference evidence="2 3" key="2">
    <citation type="submission" date="2019-01" db="EMBL/GenBank/DDBJ databases">
        <title>The decoding of complex shrimp genome reveals the adaptation for benthos swimmer, frequently molting mechanism and breeding impact on genome.</title>
        <authorList>
            <person name="Sun Y."/>
            <person name="Gao Y."/>
            <person name="Yu Y."/>
        </authorList>
    </citation>
    <scope>NUCLEOTIDE SEQUENCE [LARGE SCALE GENOMIC DNA]</scope>
    <source>
        <tissue evidence="2">Muscle</tissue>
    </source>
</reference>